<sequence length="125" mass="14202">MLWVDDPKFTIDKNLTSSTRKESSQPTRSVFKPPSQLHRLYTFAMPFGSRPYNGWLPSSRAVYNKFINDLLEEATKRHEQNAQHVASVAEFKKDIEANATMVGLFNKSFVQASSENLFRDSVTGA</sequence>
<keyword evidence="1" id="KW-0808">Transferase</keyword>
<reference evidence="1 2" key="1">
    <citation type="journal article" date="2013" name="Nat. Commun.">
        <title>The evolution and pathogenic mechanisms of the rice sheath blight pathogen.</title>
        <authorList>
            <person name="Zheng A."/>
            <person name="Lin R."/>
            <person name="Xu L."/>
            <person name="Qin P."/>
            <person name="Tang C."/>
            <person name="Ai P."/>
            <person name="Zhang D."/>
            <person name="Liu Y."/>
            <person name="Sun Z."/>
            <person name="Feng H."/>
            <person name="Wang Y."/>
            <person name="Chen Y."/>
            <person name="Liang X."/>
            <person name="Fu R."/>
            <person name="Li Q."/>
            <person name="Zhang J."/>
            <person name="Yu X."/>
            <person name="Xie Z."/>
            <person name="Ding L."/>
            <person name="Guan P."/>
            <person name="Tang J."/>
            <person name="Liang Y."/>
            <person name="Wang S."/>
            <person name="Deng Q."/>
            <person name="Li S."/>
            <person name="Zhu J."/>
            <person name="Wang L."/>
            <person name="Liu H."/>
            <person name="Li P."/>
        </authorList>
    </citation>
    <scope>NUCLEOTIDE SEQUENCE [LARGE SCALE GENOMIC DNA]</scope>
    <source>
        <strain evidence="2">AG-1 IA</strain>
    </source>
</reference>
<accession>L8WSJ9</accession>
<dbReference type="GO" id="GO:0016740">
    <property type="term" value="F:transferase activity"/>
    <property type="evidence" value="ECO:0007669"/>
    <property type="project" value="UniProtKB-KW"/>
</dbReference>
<protein>
    <submittedName>
        <fullName evidence="1">Sulfotransferase family domain-containing protein</fullName>
    </submittedName>
</protein>
<dbReference type="AlphaFoldDB" id="L8WSJ9"/>
<proteinExistence type="predicted"/>
<gene>
    <name evidence="1" type="ORF">AG1IA_06615</name>
</gene>
<dbReference type="HOGENOM" id="CLU_1994146_0_0_1"/>
<dbReference type="Proteomes" id="UP000011668">
    <property type="component" value="Unassembled WGS sequence"/>
</dbReference>
<dbReference type="EMBL" id="AFRT01001801">
    <property type="protein sequence ID" value="ELU39354.1"/>
    <property type="molecule type" value="Genomic_DNA"/>
</dbReference>
<organism evidence="1 2">
    <name type="scientific">Thanatephorus cucumeris (strain AG1-IA)</name>
    <name type="common">Rice sheath blight fungus</name>
    <name type="synonym">Rhizoctonia solani</name>
    <dbReference type="NCBI Taxonomy" id="983506"/>
    <lineage>
        <taxon>Eukaryota</taxon>
        <taxon>Fungi</taxon>
        <taxon>Dikarya</taxon>
        <taxon>Basidiomycota</taxon>
        <taxon>Agaricomycotina</taxon>
        <taxon>Agaricomycetes</taxon>
        <taxon>Cantharellales</taxon>
        <taxon>Ceratobasidiaceae</taxon>
        <taxon>Rhizoctonia</taxon>
        <taxon>Rhizoctonia solani AG-1</taxon>
    </lineage>
</organism>
<dbReference type="STRING" id="983506.L8WSJ9"/>
<evidence type="ECO:0000313" key="2">
    <source>
        <dbReference type="Proteomes" id="UP000011668"/>
    </source>
</evidence>
<evidence type="ECO:0000313" key="1">
    <source>
        <dbReference type="EMBL" id="ELU39354.1"/>
    </source>
</evidence>
<comment type="caution">
    <text evidence="1">The sequence shown here is derived from an EMBL/GenBank/DDBJ whole genome shotgun (WGS) entry which is preliminary data.</text>
</comment>
<keyword evidence="2" id="KW-1185">Reference proteome</keyword>
<name>L8WSJ9_THACA</name>